<protein>
    <recommendedName>
        <fullName evidence="7">Matrin-type domain-containing protein</fullName>
    </recommendedName>
</protein>
<proteinExistence type="predicted"/>
<dbReference type="GO" id="GO:0008270">
    <property type="term" value="F:zinc ion binding"/>
    <property type="evidence" value="ECO:0007669"/>
    <property type="project" value="UniProtKB-KW"/>
</dbReference>
<dbReference type="SUPFAM" id="SSF57667">
    <property type="entry name" value="beta-beta-alpha zinc fingers"/>
    <property type="match status" value="1"/>
</dbReference>
<keyword evidence="3" id="KW-0863">Zinc-finger</keyword>
<evidence type="ECO:0000313" key="9">
    <source>
        <dbReference type="Proteomes" id="UP000694404"/>
    </source>
</evidence>
<evidence type="ECO:0000313" key="8">
    <source>
        <dbReference type="Ensembl" id="ENSCABP00000007045.1"/>
    </source>
</evidence>
<organism evidence="8 9">
    <name type="scientific">Chelonoidis abingdonii</name>
    <name type="common">Abingdon island giant tortoise</name>
    <name type="synonym">Testudo abingdonii</name>
    <dbReference type="NCBI Taxonomy" id="106734"/>
    <lineage>
        <taxon>Eukaryota</taxon>
        <taxon>Metazoa</taxon>
        <taxon>Chordata</taxon>
        <taxon>Craniata</taxon>
        <taxon>Vertebrata</taxon>
        <taxon>Euteleostomi</taxon>
        <taxon>Archelosauria</taxon>
        <taxon>Testudinata</taxon>
        <taxon>Testudines</taxon>
        <taxon>Cryptodira</taxon>
        <taxon>Durocryptodira</taxon>
        <taxon>Testudinoidea</taxon>
        <taxon>Testudinidae</taxon>
        <taxon>Chelonoidis</taxon>
    </lineage>
</organism>
<evidence type="ECO:0000259" key="7">
    <source>
        <dbReference type="PROSITE" id="PS50171"/>
    </source>
</evidence>
<dbReference type="GO" id="GO:0003676">
    <property type="term" value="F:nucleic acid binding"/>
    <property type="evidence" value="ECO:0007669"/>
    <property type="project" value="InterPro"/>
</dbReference>
<evidence type="ECO:0000256" key="5">
    <source>
        <dbReference type="ARBA" id="ARBA00023242"/>
    </source>
</evidence>
<evidence type="ECO:0000256" key="6">
    <source>
        <dbReference type="SAM" id="MobiDB-lite"/>
    </source>
</evidence>
<feature type="region of interest" description="Disordered" evidence="6">
    <location>
        <begin position="1"/>
        <end position="35"/>
    </location>
</feature>
<dbReference type="Gene3D" id="3.30.160.60">
    <property type="entry name" value="Classic Zinc Finger"/>
    <property type="match status" value="1"/>
</dbReference>
<feature type="region of interest" description="Disordered" evidence="6">
    <location>
        <begin position="79"/>
        <end position="101"/>
    </location>
</feature>
<keyword evidence="5" id="KW-0539">Nucleus</keyword>
<dbReference type="GO" id="GO:0005634">
    <property type="term" value="C:nucleus"/>
    <property type="evidence" value="ECO:0007669"/>
    <property type="project" value="UniProtKB-SubCell"/>
</dbReference>
<dbReference type="AlphaFoldDB" id="A0A8C0GCA1"/>
<evidence type="ECO:0000256" key="2">
    <source>
        <dbReference type="ARBA" id="ARBA00022723"/>
    </source>
</evidence>
<dbReference type="InterPro" id="IPR013087">
    <property type="entry name" value="Znf_C2H2_type"/>
</dbReference>
<comment type="subcellular location">
    <subcellularLocation>
        <location evidence="1">Nucleus</location>
    </subcellularLocation>
</comment>
<dbReference type="PANTHER" id="PTHR15491">
    <property type="match status" value="1"/>
</dbReference>
<dbReference type="InterPro" id="IPR026811">
    <property type="entry name" value="CIZ1"/>
</dbReference>
<evidence type="ECO:0000256" key="4">
    <source>
        <dbReference type="ARBA" id="ARBA00022833"/>
    </source>
</evidence>
<name>A0A8C0GCA1_CHEAB</name>
<dbReference type="PANTHER" id="PTHR15491:SF9">
    <property type="entry name" value="CIP1-INTERACTING ZINC FINGER PROTEIN"/>
    <property type="match status" value="1"/>
</dbReference>
<dbReference type="Ensembl" id="ENSCABT00000007697.1">
    <property type="protein sequence ID" value="ENSCABP00000007045.1"/>
    <property type="gene ID" value="ENSCABG00000005355.1"/>
</dbReference>
<feature type="compositionally biased region" description="Acidic residues" evidence="6">
    <location>
        <begin position="87"/>
        <end position="101"/>
    </location>
</feature>
<keyword evidence="2" id="KW-0479">Metal-binding</keyword>
<dbReference type="GeneTree" id="ENSGT00940000153322"/>
<dbReference type="InterPro" id="IPR003604">
    <property type="entry name" value="Matrin/U1-like-C_Znf_C2H2"/>
</dbReference>
<dbReference type="PROSITE" id="PS50171">
    <property type="entry name" value="ZF_MATRIN"/>
    <property type="match status" value="1"/>
</dbReference>
<sequence length="101" mass="11730">PATTNVARVKSSDDVHRRHRTPNWNGYEQHSSKNNSYKGLDFLVPKAGYFCQICSLFYAGEMSMKNHCKTLRHQQNMEKFMAKQKDGEDEEEDEGEELSSR</sequence>
<evidence type="ECO:0000256" key="1">
    <source>
        <dbReference type="ARBA" id="ARBA00004123"/>
    </source>
</evidence>
<reference evidence="8" key="2">
    <citation type="submission" date="2025-09" db="UniProtKB">
        <authorList>
            <consortium name="Ensembl"/>
        </authorList>
    </citation>
    <scope>IDENTIFICATION</scope>
</reference>
<keyword evidence="9" id="KW-1185">Reference proteome</keyword>
<feature type="compositionally biased region" description="Polar residues" evidence="6">
    <location>
        <begin position="22"/>
        <end position="35"/>
    </location>
</feature>
<dbReference type="InterPro" id="IPR000690">
    <property type="entry name" value="Matrin/U1-C_Znf_C2H2"/>
</dbReference>
<dbReference type="InterPro" id="IPR036236">
    <property type="entry name" value="Znf_C2H2_sf"/>
</dbReference>
<dbReference type="SMART" id="SM00451">
    <property type="entry name" value="ZnF_U1"/>
    <property type="match status" value="1"/>
</dbReference>
<feature type="domain" description="Matrin-type" evidence="7">
    <location>
        <begin position="49"/>
        <end position="79"/>
    </location>
</feature>
<dbReference type="PROSITE" id="PS00028">
    <property type="entry name" value="ZINC_FINGER_C2H2_1"/>
    <property type="match status" value="1"/>
</dbReference>
<accession>A0A8C0GCA1</accession>
<reference evidence="8" key="1">
    <citation type="submission" date="2025-08" db="UniProtKB">
        <authorList>
            <consortium name="Ensembl"/>
        </authorList>
    </citation>
    <scope>IDENTIFICATION</scope>
</reference>
<keyword evidence="4" id="KW-0862">Zinc</keyword>
<dbReference type="Proteomes" id="UP000694404">
    <property type="component" value="Unplaced"/>
</dbReference>
<evidence type="ECO:0000256" key="3">
    <source>
        <dbReference type="ARBA" id="ARBA00022771"/>
    </source>
</evidence>